<dbReference type="PANTHER" id="PTHR43784:SF3">
    <property type="entry name" value="GDSL FAMILY LIPASE"/>
    <property type="match status" value="1"/>
</dbReference>
<dbReference type="InterPro" id="IPR013830">
    <property type="entry name" value="SGNH_hydro"/>
</dbReference>
<dbReference type="PANTHER" id="PTHR43784">
    <property type="entry name" value="GDSL-LIKE LIPASE/ACYLHYDROLASE, PUTATIVE (AFU_ORTHOLOGUE AFUA_2G00820)-RELATED"/>
    <property type="match status" value="1"/>
</dbReference>
<dbReference type="Pfam" id="PF13472">
    <property type="entry name" value="Lipase_GDSL_2"/>
    <property type="match status" value="1"/>
</dbReference>
<accession>A0ABR4CWB2</accession>
<sequence length="390" mass="42153">MPQLVEPANLPPAPFNQSGAVFVNSTLRQTLHMSIGGPQIRIRISNVFGLSDLPITAVTVALPFNGSAGVAAILPNTVKPVTFSGSSSYLIPNGALVVSDPIDFKVEAQSMLTVTIYLADGQKSVANAVTGHPGSRTVSWMTKGNQVSATNITDANSANTAHWYFLSAVEVYVPKSSRALVIVGDSITDGRGSDNNQNNRWPDLVLKKMQTRHSTSDIAVLNQAAGGNRVLYDGLGPNALSRIDRDVFGHSGIEYAMIFEGVNDIGTGATDAATQKTIGDRLIAAFTQIAIRVKTFDIPIFAATITPFSAPGYNVTMQGYSNVEREKTRQRVNEWIRKSGTFDEVLDFDKWLRNETHPAQLAEALQGGDYLHPNGKGYQRIAELFPLDIF</sequence>
<dbReference type="InterPro" id="IPR036514">
    <property type="entry name" value="SGNH_hydro_sf"/>
</dbReference>
<dbReference type="SUPFAM" id="SSF52266">
    <property type="entry name" value="SGNH hydrolase"/>
    <property type="match status" value="1"/>
</dbReference>
<dbReference type="CDD" id="cd01830">
    <property type="entry name" value="XynE_like"/>
    <property type="match status" value="1"/>
</dbReference>
<dbReference type="Gene3D" id="3.40.50.1110">
    <property type="entry name" value="SGNH hydrolase"/>
    <property type="match status" value="1"/>
</dbReference>
<name>A0ABR4CWB2_9HELO</name>
<dbReference type="InterPro" id="IPR053140">
    <property type="entry name" value="GDSL_Rv0518-like"/>
</dbReference>
<keyword evidence="3" id="KW-1185">Reference proteome</keyword>
<organism evidence="2 3">
    <name type="scientific">Oculimacula yallundae</name>
    <dbReference type="NCBI Taxonomy" id="86028"/>
    <lineage>
        <taxon>Eukaryota</taxon>
        <taxon>Fungi</taxon>
        <taxon>Dikarya</taxon>
        <taxon>Ascomycota</taxon>
        <taxon>Pezizomycotina</taxon>
        <taxon>Leotiomycetes</taxon>
        <taxon>Helotiales</taxon>
        <taxon>Ploettnerulaceae</taxon>
        <taxon>Oculimacula</taxon>
    </lineage>
</organism>
<protein>
    <recommendedName>
        <fullName evidence="1">SGNH hydrolase-type esterase domain-containing protein</fullName>
    </recommendedName>
</protein>
<comment type="caution">
    <text evidence="2">The sequence shown here is derived from an EMBL/GenBank/DDBJ whole genome shotgun (WGS) entry which is preliminary data.</text>
</comment>
<dbReference type="EMBL" id="JAZHXI010000002">
    <property type="protein sequence ID" value="KAL2074170.1"/>
    <property type="molecule type" value="Genomic_DNA"/>
</dbReference>
<dbReference type="Proteomes" id="UP001595075">
    <property type="component" value="Unassembled WGS sequence"/>
</dbReference>
<evidence type="ECO:0000259" key="1">
    <source>
        <dbReference type="Pfam" id="PF13472"/>
    </source>
</evidence>
<evidence type="ECO:0000313" key="2">
    <source>
        <dbReference type="EMBL" id="KAL2074170.1"/>
    </source>
</evidence>
<evidence type="ECO:0000313" key="3">
    <source>
        <dbReference type="Proteomes" id="UP001595075"/>
    </source>
</evidence>
<gene>
    <name evidence="2" type="ORF">VTL71DRAFT_7948</name>
</gene>
<reference evidence="2 3" key="1">
    <citation type="journal article" date="2024" name="Commun. Biol.">
        <title>Comparative genomic analysis of thermophilic fungi reveals convergent evolutionary adaptations and gene losses.</title>
        <authorList>
            <person name="Steindorff A.S."/>
            <person name="Aguilar-Pontes M.V."/>
            <person name="Robinson A.J."/>
            <person name="Andreopoulos B."/>
            <person name="LaButti K."/>
            <person name="Kuo A."/>
            <person name="Mondo S."/>
            <person name="Riley R."/>
            <person name="Otillar R."/>
            <person name="Haridas S."/>
            <person name="Lipzen A."/>
            <person name="Grimwood J."/>
            <person name="Schmutz J."/>
            <person name="Clum A."/>
            <person name="Reid I.D."/>
            <person name="Moisan M.C."/>
            <person name="Butler G."/>
            <person name="Nguyen T.T.M."/>
            <person name="Dewar K."/>
            <person name="Conant G."/>
            <person name="Drula E."/>
            <person name="Henrissat B."/>
            <person name="Hansel C."/>
            <person name="Singer S."/>
            <person name="Hutchinson M.I."/>
            <person name="de Vries R.P."/>
            <person name="Natvig D.O."/>
            <person name="Powell A.J."/>
            <person name="Tsang A."/>
            <person name="Grigoriev I.V."/>
        </authorList>
    </citation>
    <scope>NUCLEOTIDE SEQUENCE [LARGE SCALE GENOMIC DNA]</scope>
    <source>
        <strain evidence="2 3">CBS 494.80</strain>
    </source>
</reference>
<proteinExistence type="predicted"/>
<feature type="domain" description="SGNH hydrolase-type esterase" evidence="1">
    <location>
        <begin position="183"/>
        <end position="380"/>
    </location>
</feature>